<feature type="region of interest" description="Disordered" evidence="16">
    <location>
        <begin position="66"/>
        <end position="85"/>
    </location>
</feature>
<evidence type="ECO:0000313" key="18">
    <source>
        <dbReference type="EMBL" id="KAF7761397.1"/>
    </source>
</evidence>
<keyword evidence="10 15" id="KW-0862">Zinc</keyword>
<evidence type="ECO:0000256" key="1">
    <source>
        <dbReference type="ARBA" id="ARBA00004331"/>
    </source>
</evidence>
<evidence type="ECO:0000256" key="4">
    <source>
        <dbReference type="ARBA" id="ARBA00022490"/>
    </source>
</evidence>
<dbReference type="AlphaFoldDB" id="A0A8H7EWZ6"/>
<evidence type="ECO:0000256" key="12">
    <source>
        <dbReference type="ARBA" id="ARBA00022884"/>
    </source>
</evidence>
<dbReference type="GO" id="GO:0036464">
    <property type="term" value="C:cytoplasmic ribonucleoprotein granule"/>
    <property type="evidence" value="ECO:0007669"/>
    <property type="project" value="UniProtKB-SubCell"/>
</dbReference>
<keyword evidence="9" id="KW-0347">Helicase</keyword>
<dbReference type="GO" id="GO:0031047">
    <property type="term" value="P:regulatory ncRNA-mediated gene silencing"/>
    <property type="evidence" value="ECO:0007669"/>
    <property type="project" value="UniProtKB-KW"/>
</dbReference>
<dbReference type="GO" id="GO:0008270">
    <property type="term" value="F:zinc ion binding"/>
    <property type="evidence" value="ECO:0007669"/>
    <property type="project" value="UniProtKB-KW"/>
</dbReference>
<dbReference type="Gene3D" id="3.40.50.300">
    <property type="entry name" value="P-loop containing nucleotide triphosphate hydrolases"/>
    <property type="match status" value="2"/>
</dbReference>
<evidence type="ECO:0000256" key="10">
    <source>
        <dbReference type="ARBA" id="ARBA00022833"/>
    </source>
</evidence>
<dbReference type="InterPro" id="IPR041679">
    <property type="entry name" value="DNA2/NAM7-like_C"/>
</dbReference>
<dbReference type="SUPFAM" id="SSF52540">
    <property type="entry name" value="P-loop containing nucleoside triphosphate hydrolases"/>
    <property type="match status" value="1"/>
</dbReference>
<proteinExistence type="inferred from homology"/>
<keyword evidence="11" id="KW-0067">ATP-binding</keyword>
<name>A0A8H7EWZ6_AGABI</name>
<reference evidence="18 19" key="1">
    <citation type="journal article" name="Sci. Rep.">
        <title>Telomere-to-telomere assembled and centromere annotated genomes of the two main subspecies of the button mushroom Agaricus bisporus reveal especially polymorphic chromosome ends.</title>
        <authorList>
            <person name="Sonnenberg A.S.M."/>
            <person name="Sedaghat-Telgerd N."/>
            <person name="Lavrijssen B."/>
            <person name="Ohm R.A."/>
            <person name="Hendrickx P.M."/>
            <person name="Scholtmeijer K."/>
            <person name="Baars J.J.P."/>
            <person name="van Peer A."/>
        </authorList>
    </citation>
    <scope>NUCLEOTIDE SEQUENCE [LARGE SCALE GENOMIC DNA]</scope>
    <source>
        <strain evidence="18 19">H119_p4</strain>
    </source>
</reference>
<organism evidence="18 19">
    <name type="scientific">Agaricus bisporus var. burnettii</name>
    <dbReference type="NCBI Taxonomy" id="192524"/>
    <lineage>
        <taxon>Eukaryota</taxon>
        <taxon>Fungi</taxon>
        <taxon>Dikarya</taxon>
        <taxon>Basidiomycota</taxon>
        <taxon>Agaricomycotina</taxon>
        <taxon>Agaricomycetes</taxon>
        <taxon>Agaricomycetidae</taxon>
        <taxon>Agaricales</taxon>
        <taxon>Agaricineae</taxon>
        <taxon>Agaricaceae</taxon>
        <taxon>Agaricus</taxon>
    </lineage>
</organism>
<evidence type="ECO:0000256" key="13">
    <source>
        <dbReference type="ARBA" id="ARBA00023158"/>
    </source>
</evidence>
<dbReference type="InterPro" id="IPR000571">
    <property type="entry name" value="Znf_CCCH"/>
</dbReference>
<dbReference type="InterPro" id="IPR047187">
    <property type="entry name" value="SF1_C_Upf1"/>
</dbReference>
<dbReference type="InterPro" id="IPR027417">
    <property type="entry name" value="P-loop_NTPase"/>
</dbReference>
<dbReference type="PANTHER" id="PTHR45418:SF1">
    <property type="entry name" value="CANCER_TESTIS ANTIGEN 55"/>
    <property type="match status" value="1"/>
</dbReference>
<gene>
    <name evidence="18" type="ORF">Agabi119p4_9389</name>
</gene>
<dbReference type="GO" id="GO:0016787">
    <property type="term" value="F:hydrolase activity"/>
    <property type="evidence" value="ECO:0007669"/>
    <property type="project" value="UniProtKB-KW"/>
</dbReference>
<feature type="domain" description="C3H1-type" evidence="17">
    <location>
        <begin position="2"/>
        <end position="29"/>
    </location>
</feature>
<keyword evidence="8" id="KW-0378">Hydrolase</keyword>
<comment type="caution">
    <text evidence="18">The sequence shown here is derived from an EMBL/GenBank/DDBJ whole genome shotgun (WGS) entry which is preliminary data.</text>
</comment>
<protein>
    <recommendedName>
        <fullName evidence="3">RNA helicase</fullName>
        <ecNumber evidence="3">3.6.4.13</ecNumber>
    </recommendedName>
</protein>
<dbReference type="CDD" id="cd18808">
    <property type="entry name" value="SF1_C_Upf1"/>
    <property type="match status" value="1"/>
</dbReference>
<comment type="subcellular location">
    <subcellularLocation>
        <location evidence="1">Cytoplasm</location>
        <location evidence="1">Cytoplasmic ribonucleoprotein granule</location>
    </subcellularLocation>
</comment>
<dbReference type="GO" id="GO:0032574">
    <property type="term" value="F:5'-3' RNA helicase activity"/>
    <property type="evidence" value="ECO:0007669"/>
    <property type="project" value="InterPro"/>
</dbReference>
<feature type="zinc finger region" description="C3H1-type" evidence="15">
    <location>
        <begin position="2"/>
        <end position="29"/>
    </location>
</feature>
<keyword evidence="13" id="KW-0943">RNA-mediated gene silencing</keyword>
<dbReference type="InterPro" id="IPR049080">
    <property type="entry name" value="MOV-10-like_beta-barrel"/>
</dbReference>
<dbReference type="GO" id="GO:0005524">
    <property type="term" value="F:ATP binding"/>
    <property type="evidence" value="ECO:0007669"/>
    <property type="project" value="UniProtKB-KW"/>
</dbReference>
<dbReference type="Pfam" id="PF13604">
    <property type="entry name" value="AAA_30"/>
    <property type="match status" value="1"/>
</dbReference>
<dbReference type="PROSITE" id="PS50103">
    <property type="entry name" value="ZF_C3H1"/>
    <property type="match status" value="1"/>
</dbReference>
<evidence type="ECO:0000256" key="7">
    <source>
        <dbReference type="ARBA" id="ARBA00022771"/>
    </source>
</evidence>
<evidence type="ECO:0000256" key="5">
    <source>
        <dbReference type="ARBA" id="ARBA00022723"/>
    </source>
</evidence>
<keyword evidence="6" id="KW-0547">Nucleotide-binding</keyword>
<evidence type="ECO:0000256" key="15">
    <source>
        <dbReference type="PROSITE-ProRule" id="PRU00723"/>
    </source>
</evidence>
<dbReference type="InterPro" id="IPR026122">
    <property type="entry name" value="MOV-10/SDE3_DEXXQ/H-box"/>
</dbReference>
<dbReference type="Proteomes" id="UP000629468">
    <property type="component" value="Unassembled WGS sequence"/>
</dbReference>
<evidence type="ECO:0000256" key="14">
    <source>
        <dbReference type="ARBA" id="ARBA00047984"/>
    </source>
</evidence>
<evidence type="ECO:0000256" key="16">
    <source>
        <dbReference type="SAM" id="MobiDB-lite"/>
    </source>
</evidence>
<comment type="similarity">
    <text evidence="2">Belongs to the DNA2/NAM7 helicase family. SDE3 subfamily.</text>
</comment>
<evidence type="ECO:0000313" key="19">
    <source>
        <dbReference type="Proteomes" id="UP000629468"/>
    </source>
</evidence>
<evidence type="ECO:0000256" key="11">
    <source>
        <dbReference type="ARBA" id="ARBA00022840"/>
    </source>
</evidence>
<accession>A0A8H7EWZ6</accession>
<keyword evidence="12" id="KW-0694">RNA-binding</keyword>
<dbReference type="CDD" id="cd18038">
    <property type="entry name" value="DEXXQc_Helz-like"/>
    <property type="match status" value="1"/>
</dbReference>
<feature type="compositionally biased region" description="Acidic residues" evidence="16">
    <location>
        <begin position="975"/>
        <end position="985"/>
    </location>
</feature>
<evidence type="ECO:0000256" key="2">
    <source>
        <dbReference type="ARBA" id="ARBA00005601"/>
    </source>
</evidence>
<dbReference type="EMBL" id="JABXXO010000013">
    <property type="protein sequence ID" value="KAF7761397.1"/>
    <property type="molecule type" value="Genomic_DNA"/>
</dbReference>
<dbReference type="FunFam" id="3.40.50.300:FF:000608">
    <property type="entry name" value="Mov10 RISC complex RNA helicase"/>
    <property type="match status" value="1"/>
</dbReference>
<dbReference type="Pfam" id="PF21634">
    <property type="entry name" value="MOV-10_beta-barrel"/>
    <property type="match status" value="1"/>
</dbReference>
<evidence type="ECO:0000256" key="3">
    <source>
        <dbReference type="ARBA" id="ARBA00012552"/>
    </source>
</evidence>
<dbReference type="PANTHER" id="PTHR45418">
    <property type="entry name" value="CANCER/TESTIS ANTIGEN 55"/>
    <property type="match status" value="1"/>
</dbReference>
<sequence length="999" mass="112754">MSLQPGYCRYIIVGNCPWGERCKFRHDIVGCPCGLAIKQEHLRGHQRGKRHRFLLAELQASRETVGSLREGNVPPPPNAIGTAGTLQDTRRCPRCRKFILASQYDIHMDGHTQQERIRDYQDTVIGNEQDKGGVEVNWKTGVDFAVVLPDTIVEVEVQVKNTNEHPISFGACRVTEKEGLDKFFTARLKGKSHLVRPNVPRTVRIRFVASDVGRYEGTLELLFVHSHPKNVFLITRKLFATIGDPELHDRLGPEAPYTRNKGPTMDLTGRIIPSTRPPEWTKTRWREKLPKYEIPAYVIDAAFGKQSGNAVQNIRRLMPREFNVQTYGDWFLYILYVEEEQMRQDLLTYAMPDAEIKPNYPRYDLEVKGLAEGRPSVLTGDYILISRAGEGGDRTERKWHEGRVHKVFLERVSLRFGDDFNTYRGTKFDVQFVFNRIPYRRMYHILKNGFNPKRLLFPDPEHIRNNRLPTSSQKEDLVLFNRQLKDDDEQLGAVAAIMNMSPGSAPFIVFGPPGTGKTVTLVEAMQQIITANPDSRILACAPSNSAADTLTQKLMHLAPSVVFRLNALVREVKDTPTTIHPFCLINGNRVFAIPELEQLAKYRIVVSTCLSGSVPASLGLKRGHFTHIFIDEAGQGKEPEVMVPIKSIAGKDTNVVLAGDNQQLGPIVNSGTARLLKLSQSYLARLMTLSIYNIEGEDSNPGGRGVIIAKLVKNFRSHPAILEFPNTQFYNSELRSCGDNALVRSLENWEEVPTKGFPIIFHGVVGKDQQEKRSPSFFNPDEAILVSKYCLSLVNDRKKGVRAQDIGVITPYHGQRIKIKQLLDKNPKLEDITVGSVEQFQGQERRVIIMSTVRSNEHYVTADIRRSLGFVADRRRFNVAVTRAQALLIVIGNPILLSLDPLWRGFMNYIHLGGGWKGKKIDWDPNVPVDADLPSTYDTERKLQARKDSEEMITRLRALIAKKYDDGDLDIDTLDIEGDDGDEDGVAGAIERPLLREAE</sequence>
<evidence type="ECO:0000256" key="9">
    <source>
        <dbReference type="ARBA" id="ARBA00022806"/>
    </source>
</evidence>
<evidence type="ECO:0000256" key="8">
    <source>
        <dbReference type="ARBA" id="ARBA00022801"/>
    </source>
</evidence>
<evidence type="ECO:0000259" key="17">
    <source>
        <dbReference type="PROSITE" id="PS50103"/>
    </source>
</evidence>
<dbReference type="GO" id="GO:0003723">
    <property type="term" value="F:RNA binding"/>
    <property type="evidence" value="ECO:0007669"/>
    <property type="project" value="UniProtKB-KW"/>
</dbReference>
<keyword evidence="4" id="KW-0963">Cytoplasm</keyword>
<dbReference type="EC" id="3.6.4.13" evidence="3"/>
<comment type="catalytic activity">
    <reaction evidence="14">
        <text>ATP + H2O = ADP + phosphate + H(+)</text>
        <dbReference type="Rhea" id="RHEA:13065"/>
        <dbReference type="ChEBI" id="CHEBI:15377"/>
        <dbReference type="ChEBI" id="CHEBI:15378"/>
        <dbReference type="ChEBI" id="CHEBI:30616"/>
        <dbReference type="ChEBI" id="CHEBI:43474"/>
        <dbReference type="ChEBI" id="CHEBI:456216"/>
        <dbReference type="EC" id="3.6.4.13"/>
    </reaction>
</comment>
<dbReference type="Pfam" id="PF13087">
    <property type="entry name" value="AAA_12"/>
    <property type="match status" value="1"/>
</dbReference>
<feature type="region of interest" description="Disordered" evidence="16">
    <location>
        <begin position="975"/>
        <end position="999"/>
    </location>
</feature>
<dbReference type="InterPro" id="IPR041367">
    <property type="entry name" value="Znf-CCCH_4"/>
</dbReference>
<keyword evidence="5 15" id="KW-0479">Metal-binding</keyword>
<evidence type="ECO:0000256" key="6">
    <source>
        <dbReference type="ARBA" id="ARBA00022741"/>
    </source>
</evidence>
<dbReference type="Pfam" id="PF18044">
    <property type="entry name" value="zf-CCCH_4"/>
    <property type="match status" value="1"/>
</dbReference>
<keyword evidence="7 15" id="KW-0863">Zinc-finger</keyword>